<reference evidence="1" key="1">
    <citation type="submission" date="2021-02" db="EMBL/GenBank/DDBJ databases">
        <title>Infant gut strain persistence is associated with maternal origin, phylogeny, and functional potential including surface adhesion and iron acquisition.</title>
        <authorList>
            <person name="Lou Y.C."/>
        </authorList>
    </citation>
    <scope>NUCLEOTIDE SEQUENCE</scope>
    <source>
        <strain evidence="1">L2_039_000G1_dasL2_039_000G1_maxbin2.maxbin.077</strain>
    </source>
</reference>
<dbReference type="EMBL" id="JAGZYH010000078">
    <property type="protein sequence ID" value="MBS6623212.1"/>
    <property type="molecule type" value="Genomic_DNA"/>
</dbReference>
<sequence length="170" mass="19784">MTYGEAKSRCLKMQDELKPKSDLLEKLPGFFDAAQKEVAQYYPIWREKRYGEADERTLPADCWEPWTIQGDGFLWFWDQDAKFDGLPDAFTLKYKAWPETITADTPDSHELETQEEAVLAVIYLVAAMCQQMEYDQRYFSTFYSQYQGKMQNLAAQDKNVAVVIDPGFDI</sequence>
<evidence type="ECO:0000313" key="1">
    <source>
        <dbReference type="EMBL" id="MBS6623212.1"/>
    </source>
</evidence>
<dbReference type="AlphaFoldDB" id="A0A9E1GMM9"/>
<name>A0A9E1GMM9_9FIRM</name>
<dbReference type="Proteomes" id="UP000811365">
    <property type="component" value="Unassembled WGS sequence"/>
</dbReference>
<comment type="caution">
    <text evidence="1">The sequence shown here is derived from an EMBL/GenBank/DDBJ whole genome shotgun (WGS) entry which is preliminary data.</text>
</comment>
<accession>A0A9E1GMM9</accession>
<organism evidence="1 2">
    <name type="scientific">Faecalibacterium prausnitzii</name>
    <dbReference type="NCBI Taxonomy" id="853"/>
    <lineage>
        <taxon>Bacteria</taxon>
        <taxon>Bacillati</taxon>
        <taxon>Bacillota</taxon>
        <taxon>Clostridia</taxon>
        <taxon>Eubacteriales</taxon>
        <taxon>Oscillospiraceae</taxon>
        <taxon>Faecalibacterium</taxon>
    </lineage>
</organism>
<proteinExistence type="predicted"/>
<gene>
    <name evidence="1" type="ORF">KH315_13845</name>
</gene>
<protein>
    <submittedName>
        <fullName evidence="1">Uncharacterized protein</fullName>
    </submittedName>
</protein>
<evidence type="ECO:0000313" key="2">
    <source>
        <dbReference type="Proteomes" id="UP000811365"/>
    </source>
</evidence>